<gene>
    <name evidence="8" type="ORF">DBT54_08430</name>
</gene>
<evidence type="ECO:0000256" key="4">
    <source>
        <dbReference type="ARBA" id="ARBA00022692"/>
    </source>
</evidence>
<protein>
    <submittedName>
        <fullName evidence="8">Competence protein</fullName>
    </submittedName>
</protein>
<name>A0A178HH55_9LACT</name>
<sequence>MEKSKPSFWQPINWKKIANYEITSSWNKALQAEVLAYIADMLMEGFQMIDIFSFLAALYPKQEETFKAMEALLIEGHFFYETTGEMKLAKDIQFQIQVAERWGDFAPGLKTISAYLKERAHQQALIRQSLRYPVFLVLLLLLMLLGMRGFVLPQFDRLQASPDSGVLGLLFWCLENLPLLLGIFVTALVVFYLLFRLWKQKVGPLVQAQALVKIPILGRLLRLYYTYYFAYEFSQLFQVGYSIKQIIDTFSQQEEVPFLYDFGHYLAHSYEEGQAIVSQLREVNIFTREFPAIVHQGELLSQLALKMRLYSQRCLKNYQDQVKLLMRWIQNGLFIVIALFIVTIYLMLMLPMFNMIGEIPG</sequence>
<reference evidence="8 9" key="1">
    <citation type="submission" date="2018-04" db="EMBL/GenBank/DDBJ databases">
        <title>Aerococcus urinae genomes.</title>
        <authorList>
            <person name="Hilt E."/>
            <person name="Gilbert N.M."/>
            <person name="Thomas-White K."/>
            <person name="Putonti C."/>
            <person name="Lewis A.L."/>
            <person name="Visck K.L."/>
            <person name="Wolfe A.J."/>
        </authorList>
    </citation>
    <scope>NUCLEOTIDE SEQUENCE [LARGE SCALE GENOMIC DNA]</scope>
    <source>
        <strain evidence="8 9">UMB7480</strain>
    </source>
</reference>
<evidence type="ECO:0000313" key="8">
    <source>
        <dbReference type="EMBL" id="RAV77644.1"/>
    </source>
</evidence>
<dbReference type="RefSeq" id="WP_064292173.1">
    <property type="nucleotide sequence ID" value="NZ_JASODP010000008.1"/>
</dbReference>
<dbReference type="InterPro" id="IPR003004">
    <property type="entry name" value="GspF/PilC"/>
</dbReference>
<evidence type="ECO:0000256" key="3">
    <source>
        <dbReference type="ARBA" id="ARBA00022475"/>
    </source>
</evidence>
<dbReference type="PANTHER" id="PTHR30012:SF0">
    <property type="entry name" value="TYPE II SECRETION SYSTEM PROTEIN F-RELATED"/>
    <property type="match status" value="1"/>
</dbReference>
<organism evidence="8 9">
    <name type="scientific">Aerococcus urinae</name>
    <dbReference type="NCBI Taxonomy" id="1376"/>
    <lineage>
        <taxon>Bacteria</taxon>
        <taxon>Bacillati</taxon>
        <taxon>Bacillota</taxon>
        <taxon>Bacilli</taxon>
        <taxon>Lactobacillales</taxon>
        <taxon>Aerococcaceae</taxon>
        <taxon>Aerococcus</taxon>
    </lineage>
</organism>
<keyword evidence="6" id="KW-0472">Membrane</keyword>
<keyword evidence="5" id="KW-1133">Transmembrane helix</keyword>
<dbReference type="EMBL" id="QMHM01000021">
    <property type="protein sequence ID" value="RAV77644.1"/>
    <property type="molecule type" value="Genomic_DNA"/>
</dbReference>
<accession>A0A178HH55</accession>
<dbReference type="PANTHER" id="PTHR30012">
    <property type="entry name" value="GENERAL SECRETION PATHWAY PROTEIN"/>
    <property type="match status" value="1"/>
</dbReference>
<dbReference type="InterPro" id="IPR018076">
    <property type="entry name" value="T2SS_GspF_dom"/>
</dbReference>
<evidence type="ECO:0000256" key="5">
    <source>
        <dbReference type="ARBA" id="ARBA00022989"/>
    </source>
</evidence>
<evidence type="ECO:0000259" key="7">
    <source>
        <dbReference type="Pfam" id="PF00482"/>
    </source>
</evidence>
<keyword evidence="3" id="KW-1003">Cell membrane</keyword>
<comment type="subcellular location">
    <subcellularLocation>
        <location evidence="1">Cell membrane</location>
        <topology evidence="1">Multi-pass membrane protein</topology>
    </subcellularLocation>
</comment>
<dbReference type="Pfam" id="PF00482">
    <property type="entry name" value="T2SSF"/>
    <property type="match status" value="2"/>
</dbReference>
<evidence type="ECO:0000313" key="9">
    <source>
        <dbReference type="Proteomes" id="UP000251923"/>
    </source>
</evidence>
<feature type="domain" description="Type II secretion system protein GspF" evidence="7">
    <location>
        <begin position="36"/>
        <end position="153"/>
    </location>
</feature>
<dbReference type="Proteomes" id="UP000251923">
    <property type="component" value="Unassembled WGS sequence"/>
</dbReference>
<dbReference type="AlphaFoldDB" id="A0A178HH55"/>
<keyword evidence="4" id="KW-0812">Transmembrane</keyword>
<evidence type="ECO:0000256" key="1">
    <source>
        <dbReference type="ARBA" id="ARBA00004651"/>
    </source>
</evidence>
<dbReference type="Gene3D" id="1.20.81.30">
    <property type="entry name" value="Type II secretion system (T2SS), domain F"/>
    <property type="match status" value="1"/>
</dbReference>
<dbReference type="NCBIfam" id="NF041012">
    <property type="entry name" value="T4P_ComGB"/>
    <property type="match status" value="1"/>
</dbReference>
<dbReference type="GeneID" id="86971296"/>
<evidence type="ECO:0000256" key="6">
    <source>
        <dbReference type="ARBA" id="ARBA00023136"/>
    </source>
</evidence>
<comment type="caution">
    <text evidence="8">The sequence shown here is derived from an EMBL/GenBank/DDBJ whole genome shotgun (WGS) entry which is preliminary data.</text>
</comment>
<dbReference type="InterPro" id="IPR042094">
    <property type="entry name" value="T2SS_GspF_sf"/>
</dbReference>
<proteinExistence type="inferred from homology"/>
<dbReference type="GO" id="GO:0005886">
    <property type="term" value="C:plasma membrane"/>
    <property type="evidence" value="ECO:0007669"/>
    <property type="project" value="UniProtKB-SubCell"/>
</dbReference>
<dbReference type="InterPro" id="IPR047692">
    <property type="entry name" value="T4P_ComGB"/>
</dbReference>
<comment type="similarity">
    <text evidence="2">Belongs to the GSP F family.</text>
</comment>
<feature type="domain" description="Type II secretion system protein GspF" evidence="7">
    <location>
        <begin position="229"/>
        <end position="351"/>
    </location>
</feature>
<evidence type="ECO:0000256" key="2">
    <source>
        <dbReference type="ARBA" id="ARBA00005745"/>
    </source>
</evidence>